<dbReference type="OrthoDB" id="10645254at2759"/>
<dbReference type="EMBL" id="CADCXV010000336">
    <property type="protein sequence ID" value="CAB0029693.1"/>
    <property type="molecule type" value="Genomic_DNA"/>
</dbReference>
<feature type="compositionally biased region" description="Low complexity" evidence="1">
    <location>
        <begin position="286"/>
        <end position="298"/>
    </location>
</feature>
<proteinExistence type="predicted"/>
<feature type="region of interest" description="Disordered" evidence="1">
    <location>
        <begin position="268"/>
        <end position="298"/>
    </location>
</feature>
<evidence type="ECO:0000313" key="2">
    <source>
        <dbReference type="EMBL" id="CAB0029693.1"/>
    </source>
</evidence>
<reference evidence="2 3" key="1">
    <citation type="submission" date="2020-02" db="EMBL/GenBank/DDBJ databases">
        <authorList>
            <person name="Ferguson B K."/>
        </authorList>
    </citation>
    <scope>NUCLEOTIDE SEQUENCE [LARGE SCALE GENOMIC DNA]</scope>
</reference>
<name>A0A6H5HX56_9HYME</name>
<dbReference type="Proteomes" id="UP000479190">
    <property type="component" value="Unassembled WGS sequence"/>
</dbReference>
<evidence type="ECO:0000256" key="1">
    <source>
        <dbReference type="SAM" id="MobiDB-lite"/>
    </source>
</evidence>
<gene>
    <name evidence="2" type="ORF">TBRA_LOCUS1721</name>
</gene>
<accession>A0A6H5HX56</accession>
<sequence>MFRCHGPSSTAAVKMKETLRTHRSKITRVNFQISEKFFAPKLSIGFSRNRFATSARTRSWKCKKSRLAKADVQYNRFERSSAAALMIRTWSIFELTVYTQSAIGALQQDAITRRTFNPSSRERECLVVRRDPRAVSVESIARFDQEPIKKSQRASLLTRPCHALPARFEVLSMPRHIFGRMTRRVERASGIRVHECSQLPTCLIALSQQNYIYLISYSKKMNLNIEGISAAQLRGIHRHLFREPTTTAEVAQLRNLNKKMTSEQLGQHQQHHQQYNKYNSHRGRARTTTASSGGARAYSRARALARTNGHGRRRSARRWGLRRVRGKAEQPISLVCFDTRFVVQQQRRLPDEDDTPQTLGITYVRLFLPSSAGVSSST</sequence>
<protein>
    <submittedName>
        <fullName evidence="2">Uncharacterized protein</fullName>
    </submittedName>
</protein>
<organism evidence="2 3">
    <name type="scientific">Trichogramma brassicae</name>
    <dbReference type="NCBI Taxonomy" id="86971"/>
    <lineage>
        <taxon>Eukaryota</taxon>
        <taxon>Metazoa</taxon>
        <taxon>Ecdysozoa</taxon>
        <taxon>Arthropoda</taxon>
        <taxon>Hexapoda</taxon>
        <taxon>Insecta</taxon>
        <taxon>Pterygota</taxon>
        <taxon>Neoptera</taxon>
        <taxon>Endopterygota</taxon>
        <taxon>Hymenoptera</taxon>
        <taxon>Apocrita</taxon>
        <taxon>Proctotrupomorpha</taxon>
        <taxon>Chalcidoidea</taxon>
        <taxon>Trichogrammatidae</taxon>
        <taxon>Trichogramma</taxon>
    </lineage>
</organism>
<dbReference type="AlphaFoldDB" id="A0A6H5HX56"/>
<keyword evidence="3" id="KW-1185">Reference proteome</keyword>
<evidence type="ECO:0000313" key="3">
    <source>
        <dbReference type="Proteomes" id="UP000479190"/>
    </source>
</evidence>